<organism evidence="1">
    <name type="scientific">Terrestrivirus sp</name>
    <dbReference type="NCBI Taxonomy" id="2487775"/>
    <lineage>
        <taxon>Viruses</taxon>
        <taxon>Varidnaviria</taxon>
        <taxon>Bamfordvirae</taxon>
        <taxon>Nucleocytoviricota</taxon>
        <taxon>Megaviricetes</taxon>
        <taxon>Imitervirales</taxon>
        <taxon>Mimiviridae</taxon>
        <taxon>Klosneuvirinae</taxon>
    </lineage>
</organism>
<accession>A0A3G4ZM65</accession>
<gene>
    <name evidence="1" type="ORF">Terrestrivirus3_205</name>
</gene>
<reference evidence="1" key="1">
    <citation type="submission" date="2018-10" db="EMBL/GenBank/DDBJ databases">
        <title>Hidden diversity of soil giant viruses.</title>
        <authorList>
            <person name="Schulz F."/>
            <person name="Alteio L."/>
            <person name="Goudeau D."/>
            <person name="Ryan E.M."/>
            <person name="Malmstrom R.R."/>
            <person name="Blanchard J."/>
            <person name="Woyke T."/>
        </authorList>
    </citation>
    <scope>NUCLEOTIDE SEQUENCE</scope>
    <source>
        <strain evidence="1">TEV1</strain>
    </source>
</reference>
<proteinExistence type="predicted"/>
<protein>
    <submittedName>
        <fullName evidence="1">Uncharacterized protein</fullName>
    </submittedName>
</protein>
<evidence type="ECO:0000313" key="1">
    <source>
        <dbReference type="EMBL" id="AYV75936.1"/>
    </source>
</evidence>
<sequence>MADNYKSIYSDESSIYNKSNDSDSDNYYFRKYMEYKTKYMDLNNSYPKPPDNENGDTKIIMSIGGKSAGNRYDCDPTKPFLEICNEKEDGKYKSQQSCINDCEVKYINRNLIEAKLKYETKQFQLLIEDLFNEHITIYIKGGTVLGLKILKMVYNRYGESTDFEKYFNRFLELDLIRDWDFASYTYDVEIDKTFRDKTDEMARKLGLVPRAKTFILYQARRPIQLDEQALFEIAILQSDDLSGLELPLTTMKVKINRRNLNYVFMFAKCFYSYKTKNVPIDLDVVKYMIKDMNILIYPHKDGLFETTPETFDTGGLSKDLLTFIGNFAKKNRDLEQFLITEIMEPHRLFYRLLEKNIPKVEKISKFLIEVGIAKKDKLPTWLFDPKYIMKTVTLFVDELGKKMVEVYEDDSKKINQARMVVISDQNNNNMFSDLSNSDSSDLSNLSEYSDMLVSNLSSDSINSLGRLNGMEAYEIEMIQMEHSDKYIAAIELAVKNVAEFIGGINLDRVRIEYDKFAESGRDLVKKMFYPLYKQIIKNNNDNSVNSVNKKNILSELSNDIKLIQIIKFLEEKKLFD</sequence>
<name>A0A3G4ZM65_9VIRU</name>
<dbReference type="EMBL" id="MK071981">
    <property type="protein sequence ID" value="AYV75936.1"/>
    <property type="molecule type" value="Genomic_DNA"/>
</dbReference>